<accession>A0AAW0FET8</accession>
<comment type="caution">
    <text evidence="2">The sequence shown here is derived from an EMBL/GenBank/DDBJ whole genome shotgun (WGS) entry which is preliminary data.</text>
</comment>
<protein>
    <submittedName>
        <fullName evidence="2">Uncharacterized protein</fullName>
    </submittedName>
</protein>
<dbReference type="Proteomes" id="UP001385951">
    <property type="component" value="Unassembled WGS sequence"/>
</dbReference>
<reference evidence="2 3" key="1">
    <citation type="submission" date="2022-09" db="EMBL/GenBank/DDBJ databases">
        <authorList>
            <person name="Palmer J.M."/>
        </authorList>
    </citation>
    <scope>NUCLEOTIDE SEQUENCE [LARGE SCALE GENOMIC DNA]</scope>
    <source>
        <strain evidence="2 3">DSM 7382</strain>
    </source>
</reference>
<gene>
    <name evidence="2" type="ORF">QCA50_019689</name>
</gene>
<evidence type="ECO:0000313" key="2">
    <source>
        <dbReference type="EMBL" id="KAK7677359.1"/>
    </source>
</evidence>
<feature type="compositionally biased region" description="Polar residues" evidence="1">
    <location>
        <begin position="15"/>
        <end position="25"/>
    </location>
</feature>
<evidence type="ECO:0000313" key="3">
    <source>
        <dbReference type="Proteomes" id="UP001385951"/>
    </source>
</evidence>
<dbReference type="AlphaFoldDB" id="A0AAW0FET8"/>
<organism evidence="2 3">
    <name type="scientific">Cerrena zonata</name>
    <dbReference type="NCBI Taxonomy" id="2478898"/>
    <lineage>
        <taxon>Eukaryota</taxon>
        <taxon>Fungi</taxon>
        <taxon>Dikarya</taxon>
        <taxon>Basidiomycota</taxon>
        <taxon>Agaricomycotina</taxon>
        <taxon>Agaricomycetes</taxon>
        <taxon>Polyporales</taxon>
        <taxon>Cerrenaceae</taxon>
        <taxon>Cerrena</taxon>
    </lineage>
</organism>
<proteinExistence type="predicted"/>
<sequence>MSIISEPRAEENEIKSATSNETTQVTRKRKRKRADPYTRLRELPPLMTDDRRVRKCIFGYCVSGSWLLDFRKYNGGDSARDPLSFACYTIGTCNSPNGGYATTAPVDQIYTGIIPDEETGELVSVIRPFVKTTHMSATVLGLWSNMCLLRATSVLKDGHAEFLMDKMKMKAKPQWYWCRKAHGMPICPQPWTPGPGGKIVKRWPHEIVDNPVNPPRISMKRVWRVLNS</sequence>
<evidence type="ECO:0000256" key="1">
    <source>
        <dbReference type="SAM" id="MobiDB-lite"/>
    </source>
</evidence>
<name>A0AAW0FET8_9APHY</name>
<dbReference type="EMBL" id="JASBNA010000090">
    <property type="protein sequence ID" value="KAK7677359.1"/>
    <property type="molecule type" value="Genomic_DNA"/>
</dbReference>
<keyword evidence="3" id="KW-1185">Reference proteome</keyword>
<feature type="region of interest" description="Disordered" evidence="1">
    <location>
        <begin position="1"/>
        <end position="36"/>
    </location>
</feature>